<feature type="compositionally biased region" description="Basic residues" evidence="7">
    <location>
        <begin position="217"/>
        <end position="229"/>
    </location>
</feature>
<feature type="region of interest" description="Disordered" evidence="7">
    <location>
        <begin position="91"/>
        <end position="152"/>
    </location>
</feature>
<feature type="region of interest" description="Disordered" evidence="7">
    <location>
        <begin position="628"/>
        <end position="650"/>
    </location>
</feature>
<feature type="domain" description="HTH psq-type" evidence="8">
    <location>
        <begin position="702"/>
        <end position="754"/>
    </location>
</feature>
<dbReference type="InterPro" id="IPR009057">
    <property type="entry name" value="Homeodomain-like_sf"/>
</dbReference>
<keyword evidence="4" id="KW-0804">Transcription</keyword>
<feature type="region of interest" description="Disordered" evidence="7">
    <location>
        <begin position="922"/>
        <end position="1106"/>
    </location>
</feature>
<feature type="region of interest" description="Disordered" evidence="7">
    <location>
        <begin position="867"/>
        <end position="889"/>
    </location>
</feature>
<dbReference type="PROSITE" id="PS50960">
    <property type="entry name" value="HTH_PSQ"/>
    <property type="match status" value="2"/>
</dbReference>
<dbReference type="GO" id="GO:0005634">
    <property type="term" value="C:nucleus"/>
    <property type="evidence" value="ECO:0007669"/>
    <property type="project" value="UniProtKB-SubCell"/>
</dbReference>
<evidence type="ECO:0000256" key="3">
    <source>
        <dbReference type="ARBA" id="ARBA00023125"/>
    </source>
</evidence>
<feature type="compositionally biased region" description="Basic and acidic residues" evidence="7">
    <location>
        <begin position="91"/>
        <end position="103"/>
    </location>
</feature>
<feature type="compositionally biased region" description="Polar residues" evidence="7">
    <location>
        <begin position="1028"/>
        <end position="1048"/>
    </location>
</feature>
<evidence type="ECO:0000313" key="9">
    <source>
        <dbReference type="EMBL" id="CAH0554470.1"/>
    </source>
</evidence>
<feature type="region of interest" description="Disordered" evidence="7">
    <location>
        <begin position="668"/>
        <end position="713"/>
    </location>
</feature>
<feature type="compositionally biased region" description="Basic and acidic residues" evidence="7">
    <location>
        <begin position="1090"/>
        <end position="1106"/>
    </location>
</feature>
<feature type="DNA-binding region" description="H-T-H motif" evidence="6">
    <location>
        <begin position="730"/>
        <end position="750"/>
    </location>
</feature>
<feature type="compositionally biased region" description="Gly residues" evidence="7">
    <location>
        <begin position="683"/>
        <end position="700"/>
    </location>
</feature>
<keyword evidence="10" id="KW-1185">Reference proteome</keyword>
<dbReference type="FunFam" id="1.10.10.60:FF:000019">
    <property type="entry name" value="Ligand-dependent corepressor isoform 1"/>
    <property type="match status" value="1"/>
</dbReference>
<evidence type="ECO:0000259" key="8">
    <source>
        <dbReference type="PROSITE" id="PS50960"/>
    </source>
</evidence>
<dbReference type="OrthoDB" id="10028342at2759"/>
<evidence type="ECO:0000313" key="10">
    <source>
        <dbReference type="Proteomes" id="UP001154078"/>
    </source>
</evidence>
<evidence type="ECO:0000256" key="4">
    <source>
        <dbReference type="ARBA" id="ARBA00023163"/>
    </source>
</evidence>
<name>A0A9P0FFQ9_BRAAE</name>
<feature type="compositionally biased region" description="Basic and acidic residues" evidence="7">
    <location>
        <begin position="929"/>
        <end position="940"/>
    </location>
</feature>
<feature type="compositionally biased region" description="Low complexity" evidence="7">
    <location>
        <begin position="966"/>
        <end position="987"/>
    </location>
</feature>
<protein>
    <recommendedName>
        <fullName evidence="8">HTH psq-type domain-containing protein</fullName>
    </recommendedName>
</protein>
<evidence type="ECO:0000256" key="1">
    <source>
        <dbReference type="ARBA" id="ARBA00004123"/>
    </source>
</evidence>
<dbReference type="EMBL" id="OV121135">
    <property type="protein sequence ID" value="CAH0554470.1"/>
    <property type="molecule type" value="Genomic_DNA"/>
</dbReference>
<evidence type="ECO:0000256" key="6">
    <source>
        <dbReference type="PROSITE-ProRule" id="PRU00320"/>
    </source>
</evidence>
<feature type="compositionally biased region" description="Basic and acidic residues" evidence="7">
    <location>
        <begin position="1011"/>
        <end position="1021"/>
    </location>
</feature>
<dbReference type="SUPFAM" id="SSF46689">
    <property type="entry name" value="Homeodomain-like"/>
    <property type="match status" value="2"/>
</dbReference>
<proteinExistence type="predicted"/>
<feature type="compositionally biased region" description="Basic and acidic residues" evidence="7">
    <location>
        <begin position="636"/>
        <end position="646"/>
    </location>
</feature>
<gene>
    <name evidence="9" type="ORF">MELIAE_LOCUS6057</name>
</gene>
<evidence type="ECO:0000256" key="7">
    <source>
        <dbReference type="SAM" id="MobiDB-lite"/>
    </source>
</evidence>
<feature type="compositionally biased region" description="Low complexity" evidence="7">
    <location>
        <begin position="203"/>
        <end position="216"/>
    </location>
</feature>
<dbReference type="GO" id="GO:0003677">
    <property type="term" value="F:DNA binding"/>
    <property type="evidence" value="ECO:0007669"/>
    <property type="project" value="UniProtKB-UniRule"/>
</dbReference>
<keyword evidence="2" id="KW-0805">Transcription regulation</keyword>
<feature type="region of interest" description="Disordered" evidence="7">
    <location>
        <begin position="178"/>
        <end position="230"/>
    </location>
</feature>
<dbReference type="Pfam" id="PF05225">
    <property type="entry name" value="HTH_psq"/>
    <property type="match status" value="2"/>
</dbReference>
<feature type="region of interest" description="Disordered" evidence="7">
    <location>
        <begin position="294"/>
        <end position="330"/>
    </location>
</feature>
<feature type="region of interest" description="Disordered" evidence="7">
    <location>
        <begin position="407"/>
        <end position="439"/>
    </location>
</feature>
<feature type="domain" description="HTH psq-type" evidence="8">
    <location>
        <begin position="349"/>
        <end position="401"/>
    </location>
</feature>
<organism evidence="9 10">
    <name type="scientific">Brassicogethes aeneus</name>
    <name type="common">Rape pollen beetle</name>
    <name type="synonym">Meligethes aeneus</name>
    <dbReference type="NCBI Taxonomy" id="1431903"/>
    <lineage>
        <taxon>Eukaryota</taxon>
        <taxon>Metazoa</taxon>
        <taxon>Ecdysozoa</taxon>
        <taxon>Arthropoda</taxon>
        <taxon>Hexapoda</taxon>
        <taxon>Insecta</taxon>
        <taxon>Pterygota</taxon>
        <taxon>Neoptera</taxon>
        <taxon>Endopterygota</taxon>
        <taxon>Coleoptera</taxon>
        <taxon>Polyphaga</taxon>
        <taxon>Cucujiformia</taxon>
        <taxon>Nitidulidae</taxon>
        <taxon>Meligethinae</taxon>
        <taxon>Brassicogethes</taxon>
    </lineage>
</organism>
<accession>A0A9P0FFQ9</accession>
<feature type="compositionally biased region" description="Basic and acidic residues" evidence="7">
    <location>
        <begin position="137"/>
        <end position="152"/>
    </location>
</feature>
<dbReference type="GO" id="GO:0006357">
    <property type="term" value="P:regulation of transcription by RNA polymerase II"/>
    <property type="evidence" value="ECO:0007669"/>
    <property type="project" value="TreeGrafter"/>
</dbReference>
<reference evidence="9" key="1">
    <citation type="submission" date="2021-12" db="EMBL/GenBank/DDBJ databases">
        <authorList>
            <person name="King R."/>
        </authorList>
    </citation>
    <scope>NUCLEOTIDE SEQUENCE</scope>
</reference>
<dbReference type="Gene3D" id="1.10.10.60">
    <property type="entry name" value="Homeodomain-like"/>
    <property type="match status" value="2"/>
</dbReference>
<dbReference type="PANTHER" id="PTHR21545">
    <property type="entry name" value="TRANSCRIPTION FACTOR MLR1/2"/>
    <property type="match status" value="1"/>
</dbReference>
<keyword evidence="5 6" id="KW-0539">Nucleus</keyword>
<evidence type="ECO:0000256" key="5">
    <source>
        <dbReference type="ARBA" id="ARBA00023242"/>
    </source>
</evidence>
<feature type="compositionally biased region" description="Basic and acidic residues" evidence="7">
    <location>
        <begin position="1050"/>
        <end position="1060"/>
    </location>
</feature>
<dbReference type="PANTHER" id="PTHR21545:SF13">
    <property type="entry name" value="ECDYSONE-INDUCED PROTEIN 93F, ISOFORM C"/>
    <property type="match status" value="1"/>
</dbReference>
<evidence type="ECO:0000256" key="2">
    <source>
        <dbReference type="ARBA" id="ARBA00023015"/>
    </source>
</evidence>
<comment type="subcellular location">
    <subcellularLocation>
        <location evidence="1 6">Nucleus</location>
    </subcellularLocation>
</comment>
<dbReference type="AlphaFoldDB" id="A0A9P0FFQ9"/>
<dbReference type="InterPro" id="IPR007889">
    <property type="entry name" value="HTH_Psq"/>
</dbReference>
<feature type="compositionally biased region" description="Acidic residues" evidence="7">
    <location>
        <begin position="417"/>
        <end position="435"/>
    </location>
</feature>
<feature type="DNA-binding region" description="H-T-H motif" evidence="6">
    <location>
        <begin position="377"/>
        <end position="397"/>
    </location>
</feature>
<dbReference type="Proteomes" id="UP001154078">
    <property type="component" value="Chromosome 4"/>
</dbReference>
<keyword evidence="3 6" id="KW-0238">DNA-binding</keyword>
<sequence>MAECSYSRCVQQRRNIRRELQKWTRNMVHIVGLERIAEELMGRRKWKLYQDVSMQRSYLQPLNNNKVINRSTQKNNLVASLQQDQQENFTKKAAEKEDLKVEESLAGTGTGTETEEDTRGSAKENGTSASGGGEAGEAAKEENGDRKVGSRSKLIEELEDEFSIRDWRPEPCHFCADGKLDSEHNSHGSPRQSDSETSDSDSEAPPSLTPHHLLNNNHHRPLNPLHHHLANPNMTTIDSVRNMATLAALGALSGGNSPGGPGSPFPLYNTNVLTQNYLYMANVARSLQSQTEAEKVVGGGGGGEQPLDLSKGSSNSPVAEQKLGNNVPRLPTLDTKHIFNSDFRAKPRMSNVAGRRTYTEDELQAALRDIQSGKLGTRRAAVIYGIPRSTLRNKVYKLALEKERESHLNSSASLKLDEEEAMDDDKDLSGAEEEKEVEKALQGPLLTVQDIYRFSNMENPPEALKALLAKTKDSMEHWQGLDHAEVAPYIQSLLLASQNLLVNEKPPDGLLNHLPNFKNIISDEQYIKHNNGDSEKLSVITKVEKSKSDSDMETDEGPSNVILKIPSFKPTTSKNGCDIYRSSAESGSMVSPSVTSESNSPPILPTVKGGLILKDVKDVIAQSITQKFQQTLQDPSSRRPIMEMDFKSGGYGSPLGAGGISVIKSQSDVNRQYQPQPPKPQPQGGGGGGSGGGNATGGKGTRPKRGKYRNYDRDSLVEAVRAVQRGEMSVHRAGSYYGVPHSTLEYKVKERHLMRPRKRDPKPNPVDEKIASLKQNDLRIAQDKLKPVTMKPPQKFSPTHANGMKMPIFEQGMPHGPLAGYNNPFPFWPHPTFHALPLTAEYAGRNPPSPFPPNPEFFATQMMQKLHEDSSRLAPQQAASPPGGTPKLAKNARQIAESLLDGTGSNGSFLDGIISLGFRSSLESGVPGQEEKSPPEEKNVAPENMSNKALLDQLCRNSRLTPLSKPGAAAAPADAAGAAASANSSGDESYRKGASPLNFATGGNNGNANSNHDDSRCEAKSPHMRPNQDANSAIELSNDSTDSSTNGANDRPKTDDDLPKHPPARIYLKQDLVNPDNLKPELLVRFGAEMPERNGETTSQNEHEND</sequence>